<reference evidence="11 12" key="1">
    <citation type="submission" date="2014-04" db="EMBL/GenBank/DDBJ databases">
        <authorList>
            <consortium name="DOE Joint Genome Institute"/>
            <person name="Kuo A."/>
            <person name="Kohler A."/>
            <person name="Costa M.D."/>
            <person name="Nagy L.G."/>
            <person name="Floudas D."/>
            <person name="Copeland A."/>
            <person name="Barry K.W."/>
            <person name="Cichocki N."/>
            <person name="Veneault-Fourrey C."/>
            <person name="LaButti K."/>
            <person name="Lindquist E.A."/>
            <person name="Lipzen A."/>
            <person name="Lundell T."/>
            <person name="Morin E."/>
            <person name="Murat C."/>
            <person name="Sun H."/>
            <person name="Tunlid A."/>
            <person name="Henrissat B."/>
            <person name="Grigoriev I.V."/>
            <person name="Hibbett D.S."/>
            <person name="Martin F."/>
            <person name="Nordberg H.P."/>
            <person name="Cantor M.N."/>
            <person name="Hua S.X."/>
        </authorList>
    </citation>
    <scope>NUCLEOTIDE SEQUENCE [LARGE SCALE GENOMIC DNA]</scope>
    <source>
        <strain evidence="11 12">Marx 270</strain>
    </source>
</reference>
<dbReference type="InterPro" id="IPR024079">
    <property type="entry name" value="MetalloPept_cat_dom_sf"/>
</dbReference>
<evidence type="ECO:0000256" key="2">
    <source>
        <dbReference type="ARBA" id="ARBA00022670"/>
    </source>
</evidence>
<sequence>MFFRASASSSRPRLFHGVHCHRIRQRSYTRVVTHEKAHGYIGLVSQITTSNTVTISYNQIPSRDIHINHRSPSLSTSADITFRSQLLSRGPRSTKSSFQQSHLQQNRQRRLSTSIKNTEPIFYFPSDIRDDMVNLTPPQNPPRWDHSPEGVVQLMKDAIAQYKAVSDEVAALLPTECNFETVRARLADAEARFDIVAEPLTFYQNVAISKELRDASTQAEQLQRDFGVEDSMRLDVFQAKVAAEKNLRESGAFERLTGEQRRLVEKMILDGKRAGLALPEEEKTQLMALQKELSQVVVEFMRNFNEEDGRITFTRDELEGVPEDVISGFTKRTEGDKEVYDVTFKTPDIFPVFRFAVSPTTRQRAYDAYESRLAINVPLLERALDLRRRIASILGYKTWADYVTEVKMVKTGDAAQAFVDDLEAKLRPVGIKEREILLSLKKEEHEKRGLPFDGEFYIWDYRKALYYDRLFVEKTLSLDDSLVKEYFPVSVVVPTILSIYQNLLGVRFIEVTGGKKDVWHPEVQQFAVWERDANDESGFIGYCYLDLFPRAAKYSHAAVWGLLPGYNLPSKNRHYPLTAMVANLAKPTPERPALMRHDDVTTFFHEMGHVFHGLLSRTRYSRFHGTAVARDFVEAPSQMLENWCWEPKVLEKMSNHYEKQVPLSADFIEKIVQSRYVNVGLFYLRQLFFAKFDLKVHTDKEPTDYTNLWTEMRERISLVKSGEPQPGQGSFGHIVGGYDAGYYGYTYSLVFAADMYRTVFQRDPLDPALGQLYRSKILLPGGSRDEMMSLEDFLGRPPNSEAFLDEIFGSSKSDASANL</sequence>
<dbReference type="EMBL" id="KN832025">
    <property type="protein sequence ID" value="KIN97698.1"/>
    <property type="molecule type" value="Genomic_DNA"/>
</dbReference>
<keyword evidence="12" id="KW-1185">Reference proteome</keyword>
<dbReference type="Gene3D" id="1.20.1050.40">
    <property type="entry name" value="Endopeptidase. Chain P, domain 1"/>
    <property type="match status" value="1"/>
</dbReference>
<dbReference type="Gene3D" id="1.10.1370.10">
    <property type="entry name" value="Neurolysin, domain 3"/>
    <property type="match status" value="1"/>
</dbReference>
<dbReference type="GO" id="GO:0046872">
    <property type="term" value="F:metal ion binding"/>
    <property type="evidence" value="ECO:0007669"/>
    <property type="project" value="UniProtKB-UniRule"/>
</dbReference>
<dbReference type="OrthoDB" id="534666at2759"/>
<dbReference type="InterPro" id="IPR024080">
    <property type="entry name" value="Neurolysin/TOP_N"/>
</dbReference>
<keyword evidence="5 8" id="KW-0862">Zinc</keyword>
<evidence type="ECO:0000256" key="6">
    <source>
        <dbReference type="ARBA" id="ARBA00023049"/>
    </source>
</evidence>
<comment type="similarity">
    <text evidence="1 8">Belongs to the peptidase M3 family.</text>
</comment>
<dbReference type="InterPro" id="IPR045090">
    <property type="entry name" value="Pept_M3A_M3B"/>
</dbReference>
<dbReference type="PANTHER" id="PTHR11804:SF84">
    <property type="entry name" value="SACCHAROLYSIN"/>
    <property type="match status" value="1"/>
</dbReference>
<evidence type="ECO:0000313" key="12">
    <source>
        <dbReference type="Proteomes" id="UP000054217"/>
    </source>
</evidence>
<feature type="region of interest" description="Disordered" evidence="9">
    <location>
        <begin position="90"/>
        <end position="111"/>
    </location>
</feature>
<keyword evidence="3 8" id="KW-0479">Metal-binding</keyword>
<comment type="function">
    <text evidence="7">Cleaves proteins, imported into the mitochondrion, to their mature size. While most mitochondrial precursor proteins are processed to the mature form in one step by mitochondrial processing peptidase (MPP), the sequential cleavage by MIP of an octapeptide after initial processing by MPP is a required step for a subgroup of nuclear-encoded precursor proteins destined for the matrix or the inner membrane.</text>
</comment>
<dbReference type="Proteomes" id="UP000054217">
    <property type="component" value="Unassembled WGS sequence"/>
</dbReference>
<dbReference type="CDD" id="cd06455">
    <property type="entry name" value="M3A_TOP"/>
    <property type="match status" value="1"/>
</dbReference>
<evidence type="ECO:0000256" key="4">
    <source>
        <dbReference type="ARBA" id="ARBA00022801"/>
    </source>
</evidence>
<evidence type="ECO:0000256" key="3">
    <source>
        <dbReference type="ARBA" id="ARBA00022723"/>
    </source>
</evidence>
<dbReference type="Pfam" id="PF01432">
    <property type="entry name" value="Peptidase_M3"/>
    <property type="match status" value="1"/>
</dbReference>
<proteinExistence type="inferred from homology"/>
<evidence type="ECO:0000256" key="7">
    <source>
        <dbReference type="ARBA" id="ARBA00025208"/>
    </source>
</evidence>
<comment type="cofactor">
    <cofactor evidence="8">
        <name>Zn(2+)</name>
        <dbReference type="ChEBI" id="CHEBI:29105"/>
    </cofactor>
    <text evidence="8">Binds 1 zinc ion.</text>
</comment>
<reference evidence="12" key="2">
    <citation type="submission" date="2015-01" db="EMBL/GenBank/DDBJ databases">
        <title>Evolutionary Origins and Diversification of the Mycorrhizal Mutualists.</title>
        <authorList>
            <consortium name="DOE Joint Genome Institute"/>
            <consortium name="Mycorrhizal Genomics Consortium"/>
            <person name="Kohler A."/>
            <person name="Kuo A."/>
            <person name="Nagy L.G."/>
            <person name="Floudas D."/>
            <person name="Copeland A."/>
            <person name="Barry K.W."/>
            <person name="Cichocki N."/>
            <person name="Veneault-Fourrey C."/>
            <person name="LaButti K."/>
            <person name="Lindquist E.A."/>
            <person name="Lipzen A."/>
            <person name="Lundell T."/>
            <person name="Morin E."/>
            <person name="Murat C."/>
            <person name="Riley R."/>
            <person name="Ohm R."/>
            <person name="Sun H."/>
            <person name="Tunlid A."/>
            <person name="Henrissat B."/>
            <person name="Grigoriev I.V."/>
            <person name="Hibbett D.S."/>
            <person name="Martin F."/>
        </authorList>
    </citation>
    <scope>NUCLEOTIDE SEQUENCE [LARGE SCALE GENOMIC DNA]</scope>
    <source>
        <strain evidence="12">Marx 270</strain>
    </source>
</reference>
<dbReference type="GO" id="GO:0004222">
    <property type="term" value="F:metalloendopeptidase activity"/>
    <property type="evidence" value="ECO:0007669"/>
    <property type="project" value="InterPro"/>
</dbReference>
<keyword evidence="4 8" id="KW-0378">Hydrolase</keyword>
<evidence type="ECO:0000256" key="5">
    <source>
        <dbReference type="ARBA" id="ARBA00022833"/>
    </source>
</evidence>
<dbReference type="PANTHER" id="PTHR11804">
    <property type="entry name" value="PROTEASE M3 THIMET OLIGOPEPTIDASE-RELATED"/>
    <property type="match status" value="1"/>
</dbReference>
<dbReference type="FunFam" id="3.40.390.10:FF:000006">
    <property type="entry name" value="Thimet oligopeptidase 1"/>
    <property type="match status" value="1"/>
</dbReference>
<accession>A0A0C3NQV6</accession>
<evidence type="ECO:0000256" key="1">
    <source>
        <dbReference type="ARBA" id="ARBA00006040"/>
    </source>
</evidence>
<organism evidence="11 12">
    <name type="scientific">Pisolithus tinctorius Marx 270</name>
    <dbReference type="NCBI Taxonomy" id="870435"/>
    <lineage>
        <taxon>Eukaryota</taxon>
        <taxon>Fungi</taxon>
        <taxon>Dikarya</taxon>
        <taxon>Basidiomycota</taxon>
        <taxon>Agaricomycotina</taxon>
        <taxon>Agaricomycetes</taxon>
        <taxon>Agaricomycetidae</taxon>
        <taxon>Boletales</taxon>
        <taxon>Sclerodermatineae</taxon>
        <taxon>Pisolithaceae</taxon>
        <taxon>Pisolithus</taxon>
    </lineage>
</organism>
<gene>
    <name evidence="11" type="ORF">M404DRAFT_1005870</name>
</gene>
<dbReference type="InterPro" id="IPR001567">
    <property type="entry name" value="Pept_M3A_M3B_dom"/>
</dbReference>
<dbReference type="InterPro" id="IPR024077">
    <property type="entry name" value="Neurolysin/TOP_dom2"/>
</dbReference>
<dbReference type="InParanoid" id="A0A0C3NQV6"/>
<dbReference type="STRING" id="870435.A0A0C3NQV6"/>
<dbReference type="GO" id="GO:0006508">
    <property type="term" value="P:proteolysis"/>
    <property type="evidence" value="ECO:0007669"/>
    <property type="project" value="UniProtKB-KW"/>
</dbReference>
<dbReference type="Gene3D" id="3.40.390.10">
    <property type="entry name" value="Collagenase (Catalytic Domain)"/>
    <property type="match status" value="1"/>
</dbReference>
<dbReference type="AlphaFoldDB" id="A0A0C3NQV6"/>
<evidence type="ECO:0000259" key="10">
    <source>
        <dbReference type="Pfam" id="PF01432"/>
    </source>
</evidence>
<keyword evidence="6 8" id="KW-0482">Metalloprotease</keyword>
<dbReference type="SUPFAM" id="SSF55486">
    <property type="entry name" value="Metalloproteases ('zincins'), catalytic domain"/>
    <property type="match status" value="1"/>
</dbReference>
<dbReference type="GO" id="GO:0005758">
    <property type="term" value="C:mitochondrial intermembrane space"/>
    <property type="evidence" value="ECO:0007669"/>
    <property type="project" value="TreeGrafter"/>
</dbReference>
<dbReference type="HOGENOM" id="CLU_001805_1_2_1"/>
<evidence type="ECO:0000256" key="8">
    <source>
        <dbReference type="RuleBase" id="RU003435"/>
    </source>
</evidence>
<keyword evidence="2 8" id="KW-0645">Protease</keyword>
<evidence type="ECO:0000313" key="11">
    <source>
        <dbReference type="EMBL" id="KIN97698.1"/>
    </source>
</evidence>
<name>A0A0C3NQV6_PISTI</name>
<evidence type="ECO:0000256" key="9">
    <source>
        <dbReference type="SAM" id="MobiDB-lite"/>
    </source>
</evidence>
<dbReference type="GO" id="GO:0006518">
    <property type="term" value="P:peptide metabolic process"/>
    <property type="evidence" value="ECO:0007669"/>
    <property type="project" value="TreeGrafter"/>
</dbReference>
<feature type="domain" description="Peptidase M3A/M3B catalytic" evidence="10">
    <location>
        <begin position="359"/>
        <end position="806"/>
    </location>
</feature>
<protein>
    <recommendedName>
        <fullName evidence="10">Peptidase M3A/M3B catalytic domain-containing protein</fullName>
    </recommendedName>
</protein>